<accession>A0ABZ2AHZ0</accession>
<gene>
    <name evidence="2" type="ORF">OG442_38470</name>
</gene>
<dbReference type="Proteomes" id="UP001432209">
    <property type="component" value="Chromosome"/>
</dbReference>
<keyword evidence="3" id="KW-1185">Reference proteome</keyword>
<dbReference type="GeneID" id="91339782"/>
<feature type="compositionally biased region" description="Basic residues" evidence="1">
    <location>
        <begin position="178"/>
        <end position="187"/>
    </location>
</feature>
<dbReference type="RefSeq" id="WP_329081908.1">
    <property type="nucleotide sequence ID" value="NZ_CP109483.1"/>
</dbReference>
<organism evidence="2 3">
    <name type="scientific">Streptomyces niveus</name>
    <name type="common">Streptomyces spheroides</name>
    <dbReference type="NCBI Taxonomy" id="193462"/>
    <lineage>
        <taxon>Bacteria</taxon>
        <taxon>Bacillati</taxon>
        <taxon>Actinomycetota</taxon>
        <taxon>Actinomycetes</taxon>
        <taxon>Kitasatosporales</taxon>
        <taxon>Streptomycetaceae</taxon>
        <taxon>Streptomyces</taxon>
    </lineage>
</organism>
<protein>
    <submittedName>
        <fullName evidence="2">Uncharacterized protein</fullName>
    </submittedName>
</protein>
<reference evidence="2" key="1">
    <citation type="submission" date="2022-10" db="EMBL/GenBank/DDBJ databases">
        <title>The complete genomes of actinobacterial strains from the NBC collection.</title>
        <authorList>
            <person name="Joergensen T.S."/>
            <person name="Alvarez Arevalo M."/>
            <person name="Sterndorff E.B."/>
            <person name="Faurdal D."/>
            <person name="Vuksanovic O."/>
            <person name="Mourched A.-S."/>
            <person name="Charusanti P."/>
            <person name="Shaw S."/>
            <person name="Blin K."/>
            <person name="Weber T."/>
        </authorList>
    </citation>
    <scope>NUCLEOTIDE SEQUENCE</scope>
    <source>
        <strain evidence="2">NBC_01432</strain>
    </source>
</reference>
<dbReference type="EMBL" id="CP109495">
    <property type="protein sequence ID" value="WUX56958.1"/>
    <property type="molecule type" value="Genomic_DNA"/>
</dbReference>
<feature type="region of interest" description="Disordered" evidence="1">
    <location>
        <begin position="146"/>
        <end position="198"/>
    </location>
</feature>
<evidence type="ECO:0000256" key="1">
    <source>
        <dbReference type="SAM" id="MobiDB-lite"/>
    </source>
</evidence>
<evidence type="ECO:0000313" key="2">
    <source>
        <dbReference type="EMBL" id="WUX56958.1"/>
    </source>
</evidence>
<name>A0ABZ2AHZ0_STRNV</name>
<feature type="compositionally biased region" description="Basic and acidic residues" evidence="1">
    <location>
        <begin position="188"/>
        <end position="198"/>
    </location>
</feature>
<proteinExistence type="predicted"/>
<evidence type="ECO:0000313" key="3">
    <source>
        <dbReference type="Proteomes" id="UP001432209"/>
    </source>
</evidence>
<feature type="compositionally biased region" description="Basic and acidic residues" evidence="1">
    <location>
        <begin position="166"/>
        <end position="176"/>
    </location>
</feature>
<sequence length="198" mass="22338">MDEQEDFDLNTFEGRRGRMEAAIDRALERRAGNHVPALEHANVLDYSRDTELIEARAAEVEDRAQYARHVAETDRFGSVLDQAYATGAMDATTADQSEQHYGALFNAMEEAGYGYAGSINLHEQRREARITNEQLRQADLERNLLSGGQRAGIPVRDLLPAQAGHRRNDPSRENQRSRGTHRNRHHHGGSDKKSGRKH</sequence>